<sequence length="213" mass="22288">MSTRNLSLVVIAALAAPLAMPAALAADLGNYNNEYAEPAPLETEQNWSGNYVGAQIGASSSEFPNPFSNRTGALGGVVAGKTFQNGKFVYGGEVEANFAEAEHRLGRGGTLQQSWSGVAKAKAGVAMDKTLVYGALGYGATKFKPKGTVTSGSNWEGGVLLGAGVEQQISGPLSAKVEYDYMRFGDVKTEVAGKSQRDNLSNHAIKAGVNYRF</sequence>
<dbReference type="AlphaFoldDB" id="A0A318T9G1"/>
<feature type="chain" id="PRO_5016260058" evidence="6">
    <location>
        <begin position="26"/>
        <end position="213"/>
    </location>
</feature>
<keyword evidence="2 6" id="KW-0732">Signal</keyword>
<evidence type="ECO:0000256" key="5">
    <source>
        <dbReference type="ARBA" id="ARBA00038306"/>
    </source>
</evidence>
<accession>A0A318T9G1</accession>
<evidence type="ECO:0000313" key="8">
    <source>
        <dbReference type="EMBL" id="PYE89529.1"/>
    </source>
</evidence>
<feature type="signal peptide" evidence="6">
    <location>
        <begin position="1"/>
        <end position="25"/>
    </location>
</feature>
<comment type="subcellular location">
    <subcellularLocation>
        <location evidence="1">Cell outer membrane</location>
    </subcellularLocation>
</comment>
<evidence type="ECO:0000256" key="4">
    <source>
        <dbReference type="ARBA" id="ARBA00023237"/>
    </source>
</evidence>
<dbReference type="InterPro" id="IPR027385">
    <property type="entry name" value="Beta-barrel_OMP"/>
</dbReference>
<dbReference type="EMBL" id="QJTF01000003">
    <property type="protein sequence ID" value="PYE89529.1"/>
    <property type="molecule type" value="Genomic_DNA"/>
</dbReference>
<evidence type="ECO:0000256" key="6">
    <source>
        <dbReference type="SAM" id="SignalP"/>
    </source>
</evidence>
<feature type="domain" description="Outer membrane protein beta-barrel" evidence="7">
    <location>
        <begin position="27"/>
        <end position="213"/>
    </location>
</feature>
<comment type="caution">
    <text evidence="8">The sequence shown here is derived from an EMBL/GenBank/DDBJ whole genome shotgun (WGS) entry which is preliminary data.</text>
</comment>
<evidence type="ECO:0000256" key="1">
    <source>
        <dbReference type="ARBA" id="ARBA00004442"/>
    </source>
</evidence>
<dbReference type="RefSeq" id="WP_110748911.1">
    <property type="nucleotide sequence ID" value="NZ_QJTF01000003.1"/>
</dbReference>
<dbReference type="PANTHER" id="PTHR34001:SF3">
    <property type="entry name" value="BLL7405 PROTEIN"/>
    <property type="match status" value="1"/>
</dbReference>
<dbReference type="PANTHER" id="PTHR34001">
    <property type="entry name" value="BLL7405 PROTEIN"/>
    <property type="match status" value="1"/>
</dbReference>
<keyword evidence="3" id="KW-0472">Membrane</keyword>
<evidence type="ECO:0000256" key="2">
    <source>
        <dbReference type="ARBA" id="ARBA00022729"/>
    </source>
</evidence>
<evidence type="ECO:0000259" key="7">
    <source>
        <dbReference type="Pfam" id="PF13505"/>
    </source>
</evidence>
<keyword evidence="4" id="KW-0998">Cell outer membrane</keyword>
<dbReference type="InterPro" id="IPR051692">
    <property type="entry name" value="OMP-like"/>
</dbReference>
<keyword evidence="9" id="KW-1185">Reference proteome</keyword>
<dbReference type="SUPFAM" id="SSF56925">
    <property type="entry name" value="OMPA-like"/>
    <property type="match status" value="1"/>
</dbReference>
<protein>
    <submittedName>
        <fullName evidence="8">Outer membrane immunogenic protein</fullName>
    </submittedName>
</protein>
<dbReference type="Gene3D" id="2.40.160.20">
    <property type="match status" value="1"/>
</dbReference>
<dbReference type="GO" id="GO:0009279">
    <property type="term" value="C:cell outer membrane"/>
    <property type="evidence" value="ECO:0007669"/>
    <property type="project" value="UniProtKB-SubCell"/>
</dbReference>
<organism evidence="8 9">
    <name type="scientific">Phyllobacterium leguminum</name>
    <dbReference type="NCBI Taxonomy" id="314237"/>
    <lineage>
        <taxon>Bacteria</taxon>
        <taxon>Pseudomonadati</taxon>
        <taxon>Pseudomonadota</taxon>
        <taxon>Alphaproteobacteria</taxon>
        <taxon>Hyphomicrobiales</taxon>
        <taxon>Phyllobacteriaceae</taxon>
        <taxon>Phyllobacterium</taxon>
    </lineage>
</organism>
<name>A0A318T9G1_9HYPH</name>
<evidence type="ECO:0000313" key="9">
    <source>
        <dbReference type="Proteomes" id="UP000247454"/>
    </source>
</evidence>
<comment type="similarity">
    <text evidence="5">Belongs to the Omp25/RopB family.</text>
</comment>
<dbReference type="OrthoDB" id="9815357at2"/>
<dbReference type="Proteomes" id="UP000247454">
    <property type="component" value="Unassembled WGS sequence"/>
</dbReference>
<proteinExistence type="inferred from homology"/>
<evidence type="ECO:0000256" key="3">
    <source>
        <dbReference type="ARBA" id="ARBA00023136"/>
    </source>
</evidence>
<dbReference type="InterPro" id="IPR011250">
    <property type="entry name" value="OMP/PagP_B-barrel"/>
</dbReference>
<gene>
    <name evidence="8" type="ORF">C7477_10336</name>
</gene>
<reference evidence="8 9" key="1">
    <citation type="submission" date="2018-06" db="EMBL/GenBank/DDBJ databases">
        <title>Genomic Encyclopedia of Type Strains, Phase III (KMG-III): the genomes of soil and plant-associated and newly described type strains.</title>
        <authorList>
            <person name="Whitman W."/>
        </authorList>
    </citation>
    <scope>NUCLEOTIDE SEQUENCE [LARGE SCALE GENOMIC DNA]</scope>
    <source>
        <strain evidence="8 9">ORS 1419</strain>
    </source>
</reference>
<dbReference type="Pfam" id="PF13505">
    <property type="entry name" value="OMP_b-brl"/>
    <property type="match status" value="1"/>
</dbReference>